<dbReference type="Proteomes" id="UP000028006">
    <property type="component" value="Unassembled WGS sequence"/>
</dbReference>
<dbReference type="GO" id="GO:0005829">
    <property type="term" value="C:cytosol"/>
    <property type="evidence" value="ECO:0007669"/>
    <property type="project" value="TreeGrafter"/>
</dbReference>
<dbReference type="CDD" id="cd18032">
    <property type="entry name" value="DEXHc_RE_I_III_res"/>
    <property type="match status" value="1"/>
</dbReference>
<evidence type="ECO:0000313" key="4">
    <source>
        <dbReference type="Proteomes" id="UP000028006"/>
    </source>
</evidence>
<dbReference type="GO" id="GO:0004519">
    <property type="term" value="F:endonuclease activity"/>
    <property type="evidence" value="ECO:0007669"/>
    <property type="project" value="UniProtKB-KW"/>
</dbReference>
<evidence type="ECO:0000259" key="2">
    <source>
        <dbReference type="PROSITE" id="PS51194"/>
    </source>
</evidence>
<dbReference type="InterPro" id="IPR058403">
    <property type="entry name" value="DUF8090"/>
</dbReference>
<keyword evidence="4" id="KW-1185">Reference proteome</keyword>
<dbReference type="RefSeq" id="WP_034878456.1">
    <property type="nucleotide sequence ID" value="NZ_JOKG01000004.1"/>
</dbReference>
<dbReference type="PROSITE" id="PS51194">
    <property type="entry name" value="HELICASE_CTER"/>
    <property type="match status" value="1"/>
</dbReference>
<keyword evidence="3" id="KW-0378">Hydrolase</keyword>
<dbReference type="Pfam" id="PF26350">
    <property type="entry name" value="DUF8090"/>
    <property type="match status" value="1"/>
</dbReference>
<dbReference type="InterPro" id="IPR021835">
    <property type="entry name" value="DUF3427"/>
</dbReference>
<dbReference type="Pfam" id="PF13091">
    <property type="entry name" value="PLDc_2"/>
    <property type="match status" value="1"/>
</dbReference>
<dbReference type="Gene3D" id="3.40.50.300">
    <property type="entry name" value="P-loop containing nucleotide triphosphate hydrolases"/>
    <property type="match status" value="2"/>
</dbReference>
<dbReference type="InterPro" id="IPR006935">
    <property type="entry name" value="Helicase/UvrB_N"/>
</dbReference>
<comment type="caution">
    <text evidence="3">The sequence shown here is derived from an EMBL/GenBank/DDBJ whole genome shotgun (WGS) entry which is preliminary data.</text>
</comment>
<keyword evidence="3" id="KW-0540">Nuclease</keyword>
<dbReference type="GO" id="GO:0003677">
    <property type="term" value="F:DNA binding"/>
    <property type="evidence" value="ECO:0007669"/>
    <property type="project" value="InterPro"/>
</dbReference>
<evidence type="ECO:0000313" key="3">
    <source>
        <dbReference type="EMBL" id="KEQ12982.1"/>
    </source>
</evidence>
<dbReference type="GO" id="GO:0016787">
    <property type="term" value="F:hydrolase activity"/>
    <property type="evidence" value="ECO:0007669"/>
    <property type="project" value="InterPro"/>
</dbReference>
<dbReference type="REBASE" id="93790">
    <property type="entry name" value="Emo24815ORF21410P"/>
</dbReference>
<sequence length="1058" mass="122613">MSVSEELKAEQKAYPENQRVFKVPAGAYTSTLLQHINRQISDRLEYYSQKDQFEGIIQLTQSISSLVEPECEGLSLPLRRVLFSKDNHVHLPLSDDFSLISPSLITNSKTAKTNFFKNLKFELQTADQFNFMVSFIRKSGLQLLLNPLQSFLSRGKKGRILTSVYMNITQPEALRKLLDQSNIETRVYCTQHESFHTKAYLFQREYSRNNSALIGSSNISKSALINGEEWNVKIPRSNTAEIYDQAYTRFEKLWNSENSIPLTESFIDEYEAFYEDNSKKEFTNGKTFDFLKKSHLNSHSISKHTISPNAMQKEALENLVAIRKKGEQRAVAIAATGTGKTYLAAFDAYQFKASRVLFLAHRDELLESAIKTFSEVFQNDQLCGKLTGKTKEFDRPFLFSTIQTLSKDNNLSKFDLEAFDYIVVDEFHHAQASTYLKVINYFSPKFLFGMTATPERMDGRDVLKLCNYNIVCDIRLRDALSMDLLAPFHYFGVADETVDYDEIEQNNGLYVEKKLVEQLNTNERADYIIKQIKKYTFQKEKLCALGFCVNRDHANFMSQSFNDKGITSTVLTGLSSPQERQDQIKHLQDAEHPLEIIFTVDIFNEGIDIPQVNLLLFLRPTESSTIFIQQLGRGLRKVRGKEYVTVLDFIGNHQNSFMVPLALSGETGRRDFDKDYLKRSIRSEFSDLPAGCYVELDEIAKEKIIAKLDSIRLDKVDYLKRLYQQFKQDLGSSPEILDFYTSEYAPNPYFFFSKFGSLYQTKNRCGDLESNPIELVNNIYLQEIAERLESVLPLKWPYEFAIISVILDQKNASISISDVIKKLETLFNINFEPKQHKALIFSAMKELSLGYKRMTWSFGKLESDAFKINTDFIELIKSSDFAKKYIQDRIDYGIKLFRRQYKPDIFLTKGQRFALYQNYTRNDIQFLSEDTAQKGSWREGVKRVGQDYFLFINLNKEEEVDEHLKYKDFFMNPSTFHWQSQNQTSHTSNVGQHYINHKKASYRIHLFVRKAAKQYNITLPFMYLGQADYVSSSGDQPMSVIWKLHNTVPLELYEDLTE</sequence>
<gene>
    <name evidence="3" type="ORF">GZ77_21410</name>
</gene>
<dbReference type="GO" id="GO:0005524">
    <property type="term" value="F:ATP binding"/>
    <property type="evidence" value="ECO:0007669"/>
    <property type="project" value="InterPro"/>
</dbReference>
<evidence type="ECO:0000259" key="1">
    <source>
        <dbReference type="PROSITE" id="PS51192"/>
    </source>
</evidence>
<reference evidence="3 4" key="1">
    <citation type="submission" date="2014-06" db="EMBL/GenBank/DDBJ databases">
        <title>Whole Genome Sequences of Three Symbiotic Endozoicomonas Bacteria.</title>
        <authorList>
            <person name="Neave M.J."/>
            <person name="Apprill A."/>
            <person name="Voolstra C.R."/>
        </authorList>
    </citation>
    <scope>NUCLEOTIDE SEQUENCE [LARGE SCALE GENOMIC DNA]</scope>
    <source>
        <strain evidence="3 4">LMG 24815</strain>
    </source>
</reference>
<dbReference type="Pfam" id="PF00271">
    <property type="entry name" value="Helicase_C"/>
    <property type="match status" value="1"/>
</dbReference>
<dbReference type="CDD" id="cd18799">
    <property type="entry name" value="SF2_C_EcoAI-like"/>
    <property type="match status" value="1"/>
</dbReference>
<dbReference type="SUPFAM" id="SSF56024">
    <property type="entry name" value="Phospholipase D/nuclease"/>
    <property type="match status" value="1"/>
</dbReference>
<dbReference type="EMBL" id="JOKG01000004">
    <property type="protein sequence ID" value="KEQ12982.1"/>
    <property type="molecule type" value="Genomic_DNA"/>
</dbReference>
<organism evidence="3 4">
    <name type="scientific">Endozoicomonas montiporae</name>
    <dbReference type="NCBI Taxonomy" id="1027273"/>
    <lineage>
        <taxon>Bacteria</taxon>
        <taxon>Pseudomonadati</taxon>
        <taxon>Pseudomonadota</taxon>
        <taxon>Gammaproteobacteria</taxon>
        <taxon>Oceanospirillales</taxon>
        <taxon>Endozoicomonadaceae</taxon>
        <taxon>Endozoicomonas</taxon>
    </lineage>
</organism>
<dbReference type="Pfam" id="PF11907">
    <property type="entry name" value="DUF3427"/>
    <property type="match status" value="1"/>
</dbReference>
<dbReference type="SUPFAM" id="SSF52540">
    <property type="entry name" value="P-loop containing nucleoside triphosphate hydrolases"/>
    <property type="match status" value="1"/>
</dbReference>
<feature type="domain" description="Helicase C-terminal" evidence="2">
    <location>
        <begin position="531"/>
        <end position="685"/>
    </location>
</feature>
<accession>A0A081N3F9</accession>
<name>A0A081N3F9_9GAMM</name>
<dbReference type="PANTHER" id="PTHR47396:SF1">
    <property type="entry name" value="ATP-DEPENDENT HELICASE IRC3-RELATED"/>
    <property type="match status" value="1"/>
</dbReference>
<dbReference type="InterPro" id="IPR014001">
    <property type="entry name" value="Helicase_ATP-bd"/>
</dbReference>
<dbReference type="AlphaFoldDB" id="A0A081N3F9"/>
<dbReference type="Gene3D" id="3.30.870.10">
    <property type="entry name" value="Endonuclease Chain A"/>
    <property type="match status" value="1"/>
</dbReference>
<dbReference type="eggNOG" id="COG3886">
    <property type="taxonomic scope" value="Bacteria"/>
</dbReference>
<dbReference type="SMART" id="SM00490">
    <property type="entry name" value="HELICc"/>
    <property type="match status" value="1"/>
</dbReference>
<dbReference type="InterPro" id="IPR025202">
    <property type="entry name" value="PLD-like_dom"/>
</dbReference>
<dbReference type="Pfam" id="PF04851">
    <property type="entry name" value="ResIII"/>
    <property type="match status" value="1"/>
</dbReference>
<dbReference type="InterPro" id="IPR027417">
    <property type="entry name" value="P-loop_NTPase"/>
</dbReference>
<dbReference type="InterPro" id="IPR001650">
    <property type="entry name" value="Helicase_C-like"/>
</dbReference>
<dbReference type="SMART" id="SM00487">
    <property type="entry name" value="DEXDc"/>
    <property type="match status" value="1"/>
</dbReference>
<feature type="domain" description="Helicase ATP-binding" evidence="1">
    <location>
        <begin position="321"/>
        <end position="472"/>
    </location>
</feature>
<dbReference type="InterPro" id="IPR050742">
    <property type="entry name" value="Helicase_Restrict-Modif_Enz"/>
</dbReference>
<dbReference type="PROSITE" id="PS51192">
    <property type="entry name" value="HELICASE_ATP_BIND_1"/>
    <property type="match status" value="1"/>
</dbReference>
<dbReference type="PANTHER" id="PTHR47396">
    <property type="entry name" value="TYPE I RESTRICTION ENZYME ECOKI R PROTEIN"/>
    <property type="match status" value="1"/>
</dbReference>
<proteinExistence type="predicted"/>
<keyword evidence="3" id="KW-0255">Endonuclease</keyword>
<protein>
    <submittedName>
        <fullName evidence="3">Restriction endonuclease subunit R</fullName>
    </submittedName>
</protein>
<dbReference type="eggNOG" id="COG1061">
    <property type="taxonomic scope" value="Bacteria"/>
</dbReference>